<evidence type="ECO:0000313" key="2">
    <source>
        <dbReference type="EMBL" id="KAG7323813.1"/>
    </source>
</evidence>
<proteinExistence type="predicted"/>
<sequence length="152" mass="16538">MRWRSRWSSAVKQAALVAHAACAHARQACGTLGLSGSRPVPHLANCAFNRSCQLALALHAHAPCCCAAAVVQLHAAAVLRCSMLRCCTLQRGCALLTRVQCAARLNHACHIVIRSAYVDCAAPQRSVTLRWLTLRLRVDQLRCTLSNALRML</sequence>
<accession>A0A9D3NJ05</accession>
<comment type="caution">
    <text evidence="2">The sequence shown here is derived from an EMBL/GenBank/DDBJ whole genome shotgun (WGS) entry which is preliminary data.</text>
</comment>
<organism evidence="2 3">
    <name type="scientific">Hemibagrus wyckioides</name>
    <dbReference type="NCBI Taxonomy" id="337641"/>
    <lineage>
        <taxon>Eukaryota</taxon>
        <taxon>Metazoa</taxon>
        <taxon>Chordata</taxon>
        <taxon>Craniata</taxon>
        <taxon>Vertebrata</taxon>
        <taxon>Euteleostomi</taxon>
        <taxon>Actinopterygii</taxon>
        <taxon>Neopterygii</taxon>
        <taxon>Teleostei</taxon>
        <taxon>Ostariophysi</taxon>
        <taxon>Siluriformes</taxon>
        <taxon>Bagridae</taxon>
        <taxon>Hemibagrus</taxon>
    </lineage>
</organism>
<reference evidence="2 3" key="1">
    <citation type="submission" date="2021-06" db="EMBL/GenBank/DDBJ databases">
        <title>Chromosome-level genome assembly of the red-tail catfish (Hemibagrus wyckioides).</title>
        <authorList>
            <person name="Shao F."/>
        </authorList>
    </citation>
    <scope>NUCLEOTIDE SEQUENCE [LARGE SCALE GENOMIC DNA]</scope>
    <source>
        <strain evidence="2">EC202008001</strain>
        <tissue evidence="2">Blood</tissue>
    </source>
</reference>
<feature type="chain" id="PRO_5038822462" evidence="1">
    <location>
        <begin position="26"/>
        <end position="152"/>
    </location>
</feature>
<keyword evidence="3" id="KW-1185">Reference proteome</keyword>
<evidence type="ECO:0000256" key="1">
    <source>
        <dbReference type="SAM" id="SignalP"/>
    </source>
</evidence>
<dbReference type="EMBL" id="JAHKSW010000015">
    <property type="protein sequence ID" value="KAG7323813.1"/>
    <property type="molecule type" value="Genomic_DNA"/>
</dbReference>
<protein>
    <submittedName>
        <fullName evidence="2">Uncharacterized protein</fullName>
    </submittedName>
</protein>
<dbReference type="AlphaFoldDB" id="A0A9D3NJ05"/>
<keyword evidence="1" id="KW-0732">Signal</keyword>
<evidence type="ECO:0000313" key="3">
    <source>
        <dbReference type="Proteomes" id="UP000824219"/>
    </source>
</evidence>
<feature type="signal peptide" evidence="1">
    <location>
        <begin position="1"/>
        <end position="25"/>
    </location>
</feature>
<dbReference type="Proteomes" id="UP000824219">
    <property type="component" value="Linkage Group LG15"/>
</dbReference>
<gene>
    <name evidence="2" type="ORF">KOW79_013515</name>
</gene>
<name>A0A9D3NJ05_9TELE</name>